<keyword evidence="3 5" id="KW-1133">Transmembrane helix</keyword>
<proteinExistence type="predicted"/>
<evidence type="ECO:0000256" key="1">
    <source>
        <dbReference type="ARBA" id="ARBA00004141"/>
    </source>
</evidence>
<name>A0A6C0IM15_9ZZZZ</name>
<dbReference type="AlphaFoldDB" id="A0A6C0IM15"/>
<evidence type="ECO:0000256" key="2">
    <source>
        <dbReference type="ARBA" id="ARBA00022692"/>
    </source>
</evidence>
<evidence type="ECO:0000256" key="5">
    <source>
        <dbReference type="SAM" id="Phobius"/>
    </source>
</evidence>
<dbReference type="InterPro" id="IPR002781">
    <property type="entry name" value="TM_pro_TauE-like"/>
</dbReference>
<dbReference type="GO" id="GO:0016020">
    <property type="term" value="C:membrane"/>
    <property type="evidence" value="ECO:0007669"/>
    <property type="project" value="UniProtKB-SubCell"/>
</dbReference>
<keyword evidence="2 5" id="KW-0812">Transmembrane</keyword>
<feature type="transmembrane region" description="Helical" evidence="5">
    <location>
        <begin position="6"/>
        <end position="28"/>
    </location>
</feature>
<organism evidence="6">
    <name type="scientific">viral metagenome</name>
    <dbReference type="NCBI Taxonomy" id="1070528"/>
    <lineage>
        <taxon>unclassified sequences</taxon>
        <taxon>metagenomes</taxon>
        <taxon>organismal metagenomes</taxon>
    </lineage>
</organism>
<evidence type="ECO:0000256" key="3">
    <source>
        <dbReference type="ARBA" id="ARBA00022989"/>
    </source>
</evidence>
<evidence type="ECO:0000256" key="4">
    <source>
        <dbReference type="ARBA" id="ARBA00023136"/>
    </source>
</evidence>
<accession>A0A6C0IM15</accession>
<protein>
    <recommendedName>
        <fullName evidence="7">Membrane transporter protein</fullName>
    </recommendedName>
</protein>
<feature type="transmembrane region" description="Helical" evidence="5">
    <location>
        <begin position="76"/>
        <end position="98"/>
    </location>
</feature>
<dbReference type="InterPro" id="IPR051598">
    <property type="entry name" value="TSUP/Inactive_protease-like"/>
</dbReference>
<dbReference type="Pfam" id="PF01925">
    <property type="entry name" value="TauE"/>
    <property type="match status" value="1"/>
</dbReference>
<evidence type="ECO:0008006" key="7">
    <source>
        <dbReference type="Google" id="ProtNLM"/>
    </source>
</evidence>
<dbReference type="PANTHER" id="PTHR43701">
    <property type="entry name" value="MEMBRANE TRANSPORTER PROTEIN MJ0441-RELATED"/>
    <property type="match status" value="1"/>
</dbReference>
<comment type="subcellular location">
    <subcellularLocation>
        <location evidence="1">Membrane</location>
        <topology evidence="1">Multi-pass membrane protein</topology>
    </subcellularLocation>
</comment>
<dbReference type="PANTHER" id="PTHR43701:SF2">
    <property type="entry name" value="MEMBRANE TRANSPORTER PROTEIN YJNA-RELATED"/>
    <property type="match status" value="1"/>
</dbReference>
<sequence>MNKELLYGIYLLIGILSGVSMGIIGVGAGMLTIPLLLYTGLSVQEAVATSLIIQLLPQSLPGVMLYWNKKVINLKLIIISAFLLIGSLIGIYIGSYLVTKNIINTEEMHILLASILFVSSLYIFYKEIYGRDTDLAIIDN</sequence>
<reference evidence="6" key="1">
    <citation type="journal article" date="2020" name="Nature">
        <title>Giant virus diversity and host interactions through global metagenomics.</title>
        <authorList>
            <person name="Schulz F."/>
            <person name="Roux S."/>
            <person name="Paez-Espino D."/>
            <person name="Jungbluth S."/>
            <person name="Walsh D.A."/>
            <person name="Denef V.J."/>
            <person name="McMahon K.D."/>
            <person name="Konstantinidis K.T."/>
            <person name="Eloe-Fadrosh E.A."/>
            <person name="Kyrpides N.C."/>
            <person name="Woyke T."/>
        </authorList>
    </citation>
    <scope>NUCLEOTIDE SEQUENCE</scope>
    <source>
        <strain evidence="6">GVMAG-M-3300024258-28</strain>
    </source>
</reference>
<evidence type="ECO:0000313" key="6">
    <source>
        <dbReference type="EMBL" id="QHT94261.1"/>
    </source>
</evidence>
<keyword evidence="4 5" id="KW-0472">Membrane</keyword>
<feature type="transmembrane region" description="Helical" evidence="5">
    <location>
        <begin position="110"/>
        <end position="125"/>
    </location>
</feature>
<dbReference type="EMBL" id="MN740218">
    <property type="protein sequence ID" value="QHT94261.1"/>
    <property type="molecule type" value="Genomic_DNA"/>
</dbReference>